<evidence type="ECO:0000256" key="11">
    <source>
        <dbReference type="RuleBase" id="RU004273"/>
    </source>
</evidence>
<dbReference type="Pfam" id="PF13499">
    <property type="entry name" value="EF-hand_7"/>
    <property type="match status" value="1"/>
</dbReference>
<evidence type="ECO:0000256" key="8">
    <source>
        <dbReference type="ARBA" id="ARBA00047761"/>
    </source>
</evidence>
<evidence type="ECO:0000256" key="6">
    <source>
        <dbReference type="ARBA" id="ARBA00022837"/>
    </source>
</evidence>
<dbReference type="SMART" id="SM00156">
    <property type="entry name" value="PP2Ac"/>
    <property type="match status" value="1"/>
</dbReference>
<keyword evidence="6" id="KW-0106">Calcium</keyword>
<dbReference type="InterPro" id="IPR011992">
    <property type="entry name" value="EF-hand-dom_pair"/>
</dbReference>
<reference evidence="14" key="1">
    <citation type="submission" date="2019-03" db="EMBL/GenBank/DDBJ databases">
        <title>Improved annotation for the trematode Fasciola hepatica.</title>
        <authorList>
            <person name="Choi Y.-J."/>
            <person name="Martin J."/>
            <person name="Mitreva M."/>
        </authorList>
    </citation>
    <scope>NUCLEOTIDE SEQUENCE [LARGE SCALE GENOMIC DNA]</scope>
</reference>
<keyword evidence="3 10" id="KW-0479">Metal-binding</keyword>
<feature type="domain" description="EF-hand" evidence="13">
    <location>
        <begin position="608"/>
        <end position="643"/>
    </location>
</feature>
<dbReference type="PROSITE" id="PS50222">
    <property type="entry name" value="EF_HAND_2"/>
    <property type="match status" value="3"/>
</dbReference>
<keyword evidence="5 10" id="KW-0378">Hydrolase</keyword>
<dbReference type="InterPro" id="IPR004843">
    <property type="entry name" value="Calcineurin-like_PHP"/>
</dbReference>
<comment type="similarity">
    <text evidence="2 10 11">Belongs to the PPP phosphatase family.</text>
</comment>
<feature type="region of interest" description="Disordered" evidence="12">
    <location>
        <begin position="1"/>
        <end position="36"/>
    </location>
</feature>
<evidence type="ECO:0000256" key="4">
    <source>
        <dbReference type="ARBA" id="ARBA00022737"/>
    </source>
</evidence>
<dbReference type="PROSITE" id="PS00018">
    <property type="entry name" value="EF_HAND_1"/>
    <property type="match status" value="2"/>
</dbReference>
<dbReference type="AlphaFoldDB" id="A0A4E0RVQ1"/>
<keyword evidence="7 10" id="KW-0464">Manganese</keyword>
<comment type="caution">
    <text evidence="14">The sequence shown here is derived from an EMBL/GenBank/DDBJ whole genome shotgun (WGS) entry which is preliminary data.</text>
</comment>
<dbReference type="GO" id="GO:0004722">
    <property type="term" value="F:protein serine/threonine phosphatase activity"/>
    <property type="evidence" value="ECO:0007669"/>
    <property type="project" value="UniProtKB-EC"/>
</dbReference>
<dbReference type="InterPro" id="IPR029052">
    <property type="entry name" value="Metallo-depent_PP-like"/>
</dbReference>
<evidence type="ECO:0000256" key="1">
    <source>
        <dbReference type="ARBA" id="ARBA00001936"/>
    </source>
</evidence>
<evidence type="ECO:0000256" key="9">
    <source>
        <dbReference type="ARBA" id="ARBA00048336"/>
    </source>
</evidence>
<dbReference type="Gene3D" id="3.60.21.10">
    <property type="match status" value="1"/>
</dbReference>
<dbReference type="SUPFAM" id="SSF47473">
    <property type="entry name" value="EF-hand"/>
    <property type="match status" value="1"/>
</dbReference>
<evidence type="ECO:0000256" key="12">
    <source>
        <dbReference type="SAM" id="MobiDB-lite"/>
    </source>
</evidence>
<evidence type="ECO:0000256" key="10">
    <source>
        <dbReference type="PIRNR" id="PIRNR000912"/>
    </source>
</evidence>
<accession>A0A4E0RVQ1</accession>
<evidence type="ECO:0000256" key="7">
    <source>
        <dbReference type="ARBA" id="ARBA00023211"/>
    </source>
</evidence>
<dbReference type="EC" id="3.1.3.16" evidence="10"/>
<dbReference type="GO" id="GO:0030145">
    <property type="term" value="F:manganese ion binding"/>
    <property type="evidence" value="ECO:0007669"/>
    <property type="project" value="UniProtKB-UniRule"/>
</dbReference>
<dbReference type="GO" id="GO:0005506">
    <property type="term" value="F:iron ion binding"/>
    <property type="evidence" value="ECO:0007669"/>
    <property type="project" value="UniProtKB-UniRule"/>
</dbReference>
<dbReference type="InterPro" id="IPR002048">
    <property type="entry name" value="EF_hand_dom"/>
</dbReference>
<dbReference type="PRINTS" id="PR00114">
    <property type="entry name" value="STPHPHTASE"/>
</dbReference>
<dbReference type="SMART" id="SM00054">
    <property type="entry name" value="EFh"/>
    <property type="match status" value="3"/>
</dbReference>
<dbReference type="InterPro" id="IPR012008">
    <property type="entry name" value="Ser/Thr-Pase_EF-hand_contain"/>
</dbReference>
<dbReference type="PROSITE" id="PS00125">
    <property type="entry name" value="SER_THR_PHOSPHATASE"/>
    <property type="match status" value="1"/>
</dbReference>
<keyword evidence="15" id="KW-1185">Reference proteome</keyword>
<evidence type="ECO:0000256" key="2">
    <source>
        <dbReference type="ARBA" id="ARBA00008294"/>
    </source>
</evidence>
<comment type="catalytic activity">
    <reaction evidence="9 10 11">
        <text>O-phospho-L-threonyl-[protein] + H2O = L-threonyl-[protein] + phosphate</text>
        <dbReference type="Rhea" id="RHEA:47004"/>
        <dbReference type="Rhea" id="RHEA-COMP:11060"/>
        <dbReference type="Rhea" id="RHEA-COMP:11605"/>
        <dbReference type="ChEBI" id="CHEBI:15377"/>
        <dbReference type="ChEBI" id="CHEBI:30013"/>
        <dbReference type="ChEBI" id="CHEBI:43474"/>
        <dbReference type="ChEBI" id="CHEBI:61977"/>
        <dbReference type="EC" id="3.1.3.16"/>
    </reaction>
</comment>
<dbReference type="EMBL" id="JXXN02001152">
    <property type="protein sequence ID" value="THD25417.1"/>
    <property type="molecule type" value="Genomic_DNA"/>
</dbReference>
<evidence type="ECO:0000256" key="5">
    <source>
        <dbReference type="ARBA" id="ARBA00022801"/>
    </source>
</evidence>
<dbReference type="Pfam" id="PF00149">
    <property type="entry name" value="Metallophos"/>
    <property type="match status" value="1"/>
</dbReference>
<keyword evidence="4" id="KW-0677">Repeat</keyword>
<evidence type="ECO:0000256" key="3">
    <source>
        <dbReference type="ARBA" id="ARBA00022723"/>
    </source>
</evidence>
<evidence type="ECO:0000313" key="14">
    <source>
        <dbReference type="EMBL" id="THD25417.1"/>
    </source>
</evidence>
<protein>
    <recommendedName>
        <fullName evidence="10">Serine/threonine-protein phosphatase with EF-hands</fullName>
        <ecNumber evidence="10">3.1.3.16</ecNumber>
    </recommendedName>
</protein>
<dbReference type="PIRSF" id="PIRSF000912">
    <property type="entry name" value="PPEF"/>
    <property type="match status" value="1"/>
</dbReference>
<comment type="cofactor">
    <cofactor evidence="1">
        <name>Mn(2+)</name>
        <dbReference type="ChEBI" id="CHEBI:29035"/>
    </cofactor>
</comment>
<proteinExistence type="inferred from homology"/>
<dbReference type="GO" id="GO:0005509">
    <property type="term" value="F:calcium ion binding"/>
    <property type="evidence" value="ECO:0007669"/>
    <property type="project" value="UniProtKB-UniRule"/>
</dbReference>
<evidence type="ECO:0000313" key="15">
    <source>
        <dbReference type="Proteomes" id="UP000230066"/>
    </source>
</evidence>
<comment type="catalytic activity">
    <reaction evidence="8">
        <text>O-phospho-L-seryl-[protein] + H2O = L-seryl-[protein] + phosphate</text>
        <dbReference type="Rhea" id="RHEA:20629"/>
        <dbReference type="Rhea" id="RHEA-COMP:9863"/>
        <dbReference type="Rhea" id="RHEA-COMP:11604"/>
        <dbReference type="ChEBI" id="CHEBI:15377"/>
        <dbReference type="ChEBI" id="CHEBI:29999"/>
        <dbReference type="ChEBI" id="CHEBI:43474"/>
        <dbReference type="ChEBI" id="CHEBI:83421"/>
        <dbReference type="EC" id="3.1.3.16"/>
    </reaction>
</comment>
<dbReference type="Gene3D" id="1.10.238.10">
    <property type="entry name" value="EF-hand"/>
    <property type="match status" value="1"/>
</dbReference>
<gene>
    <name evidence="14" type="ORF">D915_003888</name>
</gene>
<feature type="domain" description="EF-hand" evidence="13">
    <location>
        <begin position="570"/>
        <end position="605"/>
    </location>
</feature>
<dbReference type="CDD" id="cd00051">
    <property type="entry name" value="EFh"/>
    <property type="match status" value="1"/>
</dbReference>
<dbReference type="InterPro" id="IPR006186">
    <property type="entry name" value="Ser/Thr-sp_prot-phosphatase"/>
</dbReference>
<dbReference type="GO" id="GO:0050906">
    <property type="term" value="P:detection of stimulus involved in sensory perception"/>
    <property type="evidence" value="ECO:0007669"/>
    <property type="project" value="UniProtKB-UniRule"/>
</dbReference>
<dbReference type="SUPFAM" id="SSF56300">
    <property type="entry name" value="Metallo-dependent phosphatases"/>
    <property type="match status" value="1"/>
</dbReference>
<name>A0A4E0RVQ1_FASHE</name>
<organism evidence="14 15">
    <name type="scientific">Fasciola hepatica</name>
    <name type="common">Liver fluke</name>
    <dbReference type="NCBI Taxonomy" id="6192"/>
    <lineage>
        <taxon>Eukaryota</taxon>
        <taxon>Metazoa</taxon>
        <taxon>Spiralia</taxon>
        <taxon>Lophotrochozoa</taxon>
        <taxon>Platyhelminthes</taxon>
        <taxon>Trematoda</taxon>
        <taxon>Digenea</taxon>
        <taxon>Plagiorchiida</taxon>
        <taxon>Echinostomata</taxon>
        <taxon>Echinostomatoidea</taxon>
        <taxon>Fasciolidae</taxon>
        <taxon>Fasciola</taxon>
    </lineage>
</organism>
<evidence type="ECO:0000259" key="13">
    <source>
        <dbReference type="PROSITE" id="PS50222"/>
    </source>
</evidence>
<sequence length="657" mass="75128">MGCPHSVDTKDSIVNDADQSSKSLKSLAHRPSSHRRSTMCTMGAAVLIQKWYRRHRARLEARRRCAWMIYQSLEYSNEQGHLKLYQLYNDLITNADNQKEMSKSPDHKVIYGNVKGVHLNNRGKNEDIWNDNLLPPITSHYQGPHLTFPLDMAQVNDMMVAFTQSKRYNARYIFQLLNEARQVLSLRPNIQRASTSISRQITIVGDLHGHYADLCTIFHKNGMPDVTNPYLFNGDFVDRGKLSLETLVLILALMIVRPTAVFLNRGNHEDHYLNCQYGFIRELQKKYRSSAGPLVKCFSDIYSYLPMATIIDDHIFVCHGGISDKTDVQILDSMDRLSFHTFMKPSSKGNEYMEAKEQFQDLLWSDPHSIPGVSMNDQRGMGCFYGPDTSRDFLKKNGFKLLIRSHECKSEGFEWSHDGCLLTVFSASNYYTEGSNKGAYCRISPDGSVELFQYLSTGGKKQKTMRQRVNLAEEAALTDLKQKITTHSTELRNEFQNADPSGTGNISLKKWCQIMEKVLNLKLPWRTLQPHLCKIIQDSCQVEYETTFQKINVSHTVANAPPSVTEELYKNRDILEGVFRAIDKDQSGQLSIEEFTAACCRLPNCRMLTEKSIADMARSIDLNKDGQIDFNEFLEAFRLVESDHDRLSQHEESSNSI</sequence>
<dbReference type="Proteomes" id="UP000230066">
    <property type="component" value="Unassembled WGS sequence"/>
</dbReference>
<feature type="domain" description="EF-hand" evidence="13">
    <location>
        <begin position="486"/>
        <end position="521"/>
    </location>
</feature>
<feature type="compositionally biased region" description="Basic residues" evidence="12">
    <location>
        <begin position="27"/>
        <end position="36"/>
    </location>
</feature>
<dbReference type="InterPro" id="IPR051134">
    <property type="entry name" value="PPP_phosphatase"/>
</dbReference>
<dbReference type="PANTHER" id="PTHR45668">
    <property type="entry name" value="SERINE/THREONINE-PROTEIN PHOSPHATASE 5-RELATED"/>
    <property type="match status" value="1"/>
</dbReference>
<dbReference type="PANTHER" id="PTHR45668:SF3">
    <property type="entry name" value="SERINE_THREONINE-PROTEIN PHOSPHATASE RDGC"/>
    <property type="match status" value="1"/>
</dbReference>
<dbReference type="InterPro" id="IPR018247">
    <property type="entry name" value="EF_Hand_1_Ca_BS"/>
</dbReference>